<protein>
    <recommendedName>
        <fullName evidence="3">Maturase K</fullName>
    </recommendedName>
</protein>
<keyword evidence="2" id="KW-1185">Reference proteome</keyword>
<proteinExistence type="predicted"/>
<accession>A0ABD2YX43</accession>
<evidence type="ECO:0000313" key="2">
    <source>
        <dbReference type="Proteomes" id="UP001630127"/>
    </source>
</evidence>
<sequence>MSNLGLSLSSFLSYVQPFKGVSHDALTFQLSISSFQPKRGKKDMVVNTLSHRYELLSTFCVEILRLEHLQKLYKFNSEFRVIFSVHFVYFLFKINSFDLVVVLNRKGIQILEFQFQFVEHCLDKSVQALVDNHLHAIKSNLNCCVRMLHDFQHFTFLQNNLDNFVRLVNFFYEIRISSKVNFKIFKFCTCQDKFLLWRDNLFDFVLRRHTTQIFVSYLVFEKPKLCDLGQILSKNQIVSILPQNTLTKFFVYGQINSNLCQNQCFLGISQIVLILSKLNDFLLWRAHLFNCFDHYFVKLCCVRNSAGLQGLYSANLVSHLTNPCFSYPDSDSRANPFEEGGNDMDPNSPNMCQDEEMKDRASMDSLFPRLEYMRGILIELDWTILNPLLNDAQFFKVKHKWRSFECKRADFLSSFF</sequence>
<dbReference type="AlphaFoldDB" id="A0ABD2YX43"/>
<dbReference type="EMBL" id="JBJUIK010000012">
    <property type="protein sequence ID" value="KAL3510123.1"/>
    <property type="molecule type" value="Genomic_DNA"/>
</dbReference>
<reference evidence="1 2" key="1">
    <citation type="submission" date="2024-11" db="EMBL/GenBank/DDBJ databases">
        <title>A near-complete genome assembly of Cinchona calisaya.</title>
        <authorList>
            <person name="Lian D.C."/>
            <person name="Zhao X.W."/>
            <person name="Wei L."/>
        </authorList>
    </citation>
    <scope>NUCLEOTIDE SEQUENCE [LARGE SCALE GENOMIC DNA]</scope>
    <source>
        <tissue evidence="1">Nenye</tissue>
    </source>
</reference>
<name>A0ABD2YX43_9GENT</name>
<evidence type="ECO:0000313" key="1">
    <source>
        <dbReference type="EMBL" id="KAL3510123.1"/>
    </source>
</evidence>
<evidence type="ECO:0008006" key="3">
    <source>
        <dbReference type="Google" id="ProtNLM"/>
    </source>
</evidence>
<dbReference type="Proteomes" id="UP001630127">
    <property type="component" value="Unassembled WGS sequence"/>
</dbReference>
<comment type="caution">
    <text evidence="1">The sequence shown here is derived from an EMBL/GenBank/DDBJ whole genome shotgun (WGS) entry which is preliminary data.</text>
</comment>
<gene>
    <name evidence="1" type="ORF">ACH5RR_029524</name>
</gene>
<organism evidence="1 2">
    <name type="scientific">Cinchona calisaya</name>
    <dbReference type="NCBI Taxonomy" id="153742"/>
    <lineage>
        <taxon>Eukaryota</taxon>
        <taxon>Viridiplantae</taxon>
        <taxon>Streptophyta</taxon>
        <taxon>Embryophyta</taxon>
        <taxon>Tracheophyta</taxon>
        <taxon>Spermatophyta</taxon>
        <taxon>Magnoliopsida</taxon>
        <taxon>eudicotyledons</taxon>
        <taxon>Gunneridae</taxon>
        <taxon>Pentapetalae</taxon>
        <taxon>asterids</taxon>
        <taxon>lamiids</taxon>
        <taxon>Gentianales</taxon>
        <taxon>Rubiaceae</taxon>
        <taxon>Cinchonoideae</taxon>
        <taxon>Cinchoneae</taxon>
        <taxon>Cinchona</taxon>
    </lineage>
</organism>